<gene>
    <name evidence="2" type="ORF">AUC43_06085</name>
</gene>
<dbReference type="PANTHER" id="PTHR43798:SF33">
    <property type="entry name" value="HYDROLASE, PUTATIVE (AFU_ORTHOLOGUE AFUA_2G14860)-RELATED"/>
    <property type="match status" value="1"/>
</dbReference>
<protein>
    <recommendedName>
        <fullName evidence="1">AB hydrolase-1 domain-containing protein</fullName>
    </recommendedName>
</protein>
<dbReference type="Gene3D" id="3.40.50.1820">
    <property type="entry name" value="alpha/beta hydrolase"/>
    <property type="match status" value="1"/>
</dbReference>
<name>A0A0U4AVE8_9BACT</name>
<reference evidence="2 3" key="1">
    <citation type="submission" date="2015-12" db="EMBL/GenBank/DDBJ databases">
        <authorList>
            <person name="Shamseldin A."/>
            <person name="Moawad H."/>
            <person name="Abd El-Rahim W.M."/>
            <person name="Sadowsky M.J."/>
        </authorList>
    </citation>
    <scope>NUCLEOTIDE SEQUENCE [LARGE SCALE GENOMIC DNA]</scope>
    <source>
        <strain evidence="2 3">DG5B</strain>
    </source>
</reference>
<evidence type="ECO:0000259" key="1">
    <source>
        <dbReference type="Pfam" id="PF00561"/>
    </source>
</evidence>
<dbReference type="GO" id="GO:0016020">
    <property type="term" value="C:membrane"/>
    <property type="evidence" value="ECO:0007669"/>
    <property type="project" value="TreeGrafter"/>
</dbReference>
<dbReference type="AlphaFoldDB" id="A0A0U4AVE8"/>
<accession>A0A0U4AVE8</accession>
<proteinExistence type="predicted"/>
<dbReference type="PRINTS" id="PR00111">
    <property type="entry name" value="ABHYDROLASE"/>
</dbReference>
<dbReference type="InterPro" id="IPR050266">
    <property type="entry name" value="AB_hydrolase_sf"/>
</dbReference>
<evidence type="ECO:0000313" key="3">
    <source>
        <dbReference type="Proteomes" id="UP000059542"/>
    </source>
</evidence>
<evidence type="ECO:0000313" key="2">
    <source>
        <dbReference type="EMBL" id="ALW84685.1"/>
    </source>
</evidence>
<dbReference type="SUPFAM" id="SSF53474">
    <property type="entry name" value="alpha/beta-Hydrolases"/>
    <property type="match status" value="1"/>
</dbReference>
<dbReference type="EMBL" id="CP013909">
    <property type="protein sequence ID" value="ALW84685.1"/>
    <property type="molecule type" value="Genomic_DNA"/>
</dbReference>
<dbReference type="InterPro" id="IPR029058">
    <property type="entry name" value="AB_hydrolase_fold"/>
</dbReference>
<sequence>MPDAHGASPTQALFTPLTVKLPDGRTLGLTRYGNPAHQVAVFHHGFGSSSLELPPTVALLDRLQLQILAPDRPGVGASSVYRPLTFPSFADDVVAMLDTLGVAGPVAALGWSVGGVHALALAARYPERVAAVQLLSTCLPLGEPAAYRQLTPTWKALRWGQTGFPWLNRASFLWLSRQWARNPDRAIDWCIRLMRQAEQDVTSKPGFRELLRDAAVQGFAHHGRGVFDDAQAWCRRPGFAIEDVRAPTTLWHGTADGVWDPINIPYLASRIAGARVHLLPGQGHMMYLENWAEILEETRRLLGPLRPA</sequence>
<dbReference type="Proteomes" id="UP000059542">
    <property type="component" value="Chromosome"/>
</dbReference>
<feature type="domain" description="AB hydrolase-1" evidence="1">
    <location>
        <begin position="41"/>
        <end position="290"/>
    </location>
</feature>
<dbReference type="InterPro" id="IPR000073">
    <property type="entry name" value="AB_hydrolase_1"/>
</dbReference>
<dbReference type="PANTHER" id="PTHR43798">
    <property type="entry name" value="MONOACYLGLYCEROL LIPASE"/>
    <property type="match status" value="1"/>
</dbReference>
<dbReference type="RefSeq" id="WP_068191038.1">
    <property type="nucleotide sequence ID" value="NZ_CP013909.1"/>
</dbReference>
<dbReference type="OrthoDB" id="9773293at2"/>
<organism evidence="2 3">
    <name type="scientific">Hymenobacter sedentarius</name>
    <dbReference type="NCBI Taxonomy" id="1411621"/>
    <lineage>
        <taxon>Bacteria</taxon>
        <taxon>Pseudomonadati</taxon>
        <taxon>Bacteroidota</taxon>
        <taxon>Cytophagia</taxon>
        <taxon>Cytophagales</taxon>
        <taxon>Hymenobacteraceae</taxon>
        <taxon>Hymenobacter</taxon>
    </lineage>
</organism>
<dbReference type="KEGG" id="hyg:AUC43_06085"/>
<dbReference type="Pfam" id="PF00561">
    <property type="entry name" value="Abhydrolase_1"/>
    <property type="match status" value="1"/>
</dbReference>
<keyword evidence="3" id="KW-1185">Reference proteome</keyword>
<dbReference type="STRING" id="1411621.AUC43_06085"/>